<dbReference type="InterPro" id="IPR003439">
    <property type="entry name" value="ABC_transporter-like_ATP-bd"/>
</dbReference>
<dbReference type="RefSeq" id="WP_133755178.1">
    <property type="nucleotide sequence ID" value="NZ_SOAW01000001.1"/>
</dbReference>
<dbReference type="Proteomes" id="UP000295371">
    <property type="component" value="Unassembled WGS sequence"/>
</dbReference>
<dbReference type="InterPro" id="IPR017871">
    <property type="entry name" value="ABC_transporter-like_CS"/>
</dbReference>
<dbReference type="PROSITE" id="PS00211">
    <property type="entry name" value="ABC_TRANSPORTER_1"/>
    <property type="match status" value="1"/>
</dbReference>
<dbReference type="PANTHER" id="PTHR43553:SF24">
    <property type="entry name" value="ENERGY-COUPLING FACTOR TRANSPORTER ATP-BINDING PROTEIN ECFA1"/>
    <property type="match status" value="1"/>
</dbReference>
<dbReference type="GO" id="GO:0016887">
    <property type="term" value="F:ATP hydrolysis activity"/>
    <property type="evidence" value="ECO:0007669"/>
    <property type="project" value="InterPro"/>
</dbReference>
<dbReference type="OrthoDB" id="7757085at2"/>
<evidence type="ECO:0000313" key="6">
    <source>
        <dbReference type="EMBL" id="TDT34495.1"/>
    </source>
</evidence>
<dbReference type="CDD" id="cd03225">
    <property type="entry name" value="ABC_cobalt_CbiO_domain1"/>
    <property type="match status" value="1"/>
</dbReference>
<feature type="domain" description="ABC transporter" evidence="5">
    <location>
        <begin position="324"/>
        <end position="545"/>
    </location>
</feature>
<evidence type="ECO:0000259" key="5">
    <source>
        <dbReference type="PROSITE" id="PS50893"/>
    </source>
</evidence>
<sequence length="568" mass="60378">MIDITDLGFRHADATTDLFRDVSMQVDEGELALLIGPTGAGKSTLLQVINNLVPHSTGGRRVGRVVIDGEDVTALPPRALADRIGFVGQDPLAGFVTDTVEDELAWTMEQLGVPPSAMRMRVEETLDLLGIADLRRRALRTLSGGEQQRVAIGAVLTARPRVLLLDEPTSALDPVAAEEVAALLQRLVHDLGTTVLLAEHRTERMIEHADSVIELGPDGRLRHGAPATIMADAADVPPLIDLGRRLAWEPLPLTVRDARRRAAELRHELPTPVDAPTADARVAKTPVAETPVAKTPVAETPVADTAVADVPVTDPPAAEVDGGLEANGLIVRYGRRTAVAGVDLRIAPGEVVALMGRNGSGKSSVLWALHGALSPAAGAVRVAGRPRRPGDLALVPQTPADLFHCADVAQECVAADQRSRLPPGRTRRLLQELVGPVDDRLHPRDLSEGQQLGLALALQLGGETPVIALDEPTRGLDRRAKDELTVMIGRLAAQGRAVLVATHDVEFAARTCQRVLVLAEGELVADGPVREVLSSSPLLATQVARVMAPLPYLLVDEVLTALTERGRS</sequence>
<dbReference type="AlphaFoldDB" id="A0A4R7JAS3"/>
<dbReference type="Pfam" id="PF00005">
    <property type="entry name" value="ABC_tran"/>
    <property type="match status" value="2"/>
</dbReference>
<evidence type="ECO:0000313" key="7">
    <source>
        <dbReference type="Proteomes" id="UP000295371"/>
    </source>
</evidence>
<reference evidence="6 7" key="1">
    <citation type="submission" date="2019-03" db="EMBL/GenBank/DDBJ databases">
        <title>Genomic Encyclopedia of Archaeal and Bacterial Type Strains, Phase II (KMG-II): from individual species to whole genera.</title>
        <authorList>
            <person name="Goeker M."/>
        </authorList>
    </citation>
    <scope>NUCLEOTIDE SEQUENCE [LARGE SCALE GENOMIC DNA]</scope>
    <source>
        <strain evidence="6 7">DSM 24323</strain>
    </source>
</reference>
<evidence type="ECO:0000256" key="2">
    <source>
        <dbReference type="ARBA" id="ARBA00022448"/>
    </source>
</evidence>
<dbReference type="InterPro" id="IPR015856">
    <property type="entry name" value="ABC_transpr_CbiO/EcfA_su"/>
</dbReference>
<dbReference type="Gene3D" id="3.40.50.300">
    <property type="entry name" value="P-loop containing nucleotide triphosphate hydrolases"/>
    <property type="match status" value="2"/>
</dbReference>
<protein>
    <submittedName>
        <fullName evidence="6">Energy-coupling factor transport system ATP-binding protein</fullName>
    </submittedName>
</protein>
<keyword evidence="3" id="KW-0547">Nucleotide-binding</keyword>
<dbReference type="GO" id="GO:0043190">
    <property type="term" value="C:ATP-binding cassette (ABC) transporter complex"/>
    <property type="evidence" value="ECO:0007669"/>
    <property type="project" value="TreeGrafter"/>
</dbReference>
<dbReference type="GO" id="GO:0005524">
    <property type="term" value="F:ATP binding"/>
    <property type="evidence" value="ECO:0007669"/>
    <property type="project" value="UniProtKB-KW"/>
</dbReference>
<name>A0A4R7JAS3_9ACTN</name>
<dbReference type="PROSITE" id="PS50893">
    <property type="entry name" value="ABC_TRANSPORTER_2"/>
    <property type="match status" value="2"/>
</dbReference>
<feature type="domain" description="ABC transporter" evidence="5">
    <location>
        <begin position="2"/>
        <end position="242"/>
    </location>
</feature>
<keyword evidence="2" id="KW-0813">Transport</keyword>
<dbReference type="SUPFAM" id="SSF52540">
    <property type="entry name" value="P-loop containing nucleoside triphosphate hydrolases"/>
    <property type="match status" value="2"/>
</dbReference>
<gene>
    <name evidence="6" type="ORF">CLV29_2165</name>
</gene>
<evidence type="ECO:0000256" key="4">
    <source>
        <dbReference type="ARBA" id="ARBA00022840"/>
    </source>
</evidence>
<dbReference type="InterPro" id="IPR027417">
    <property type="entry name" value="P-loop_NTPase"/>
</dbReference>
<comment type="similarity">
    <text evidence="1">Belongs to the ABC transporter superfamily.</text>
</comment>
<evidence type="ECO:0000256" key="3">
    <source>
        <dbReference type="ARBA" id="ARBA00022741"/>
    </source>
</evidence>
<comment type="caution">
    <text evidence="6">The sequence shown here is derived from an EMBL/GenBank/DDBJ whole genome shotgun (WGS) entry which is preliminary data.</text>
</comment>
<proteinExistence type="inferred from homology"/>
<dbReference type="InterPro" id="IPR050095">
    <property type="entry name" value="ECF_ABC_transporter_ATP-bd"/>
</dbReference>
<keyword evidence="4 6" id="KW-0067">ATP-binding</keyword>
<organism evidence="6 7">
    <name type="scientific">Naumannella halotolerans</name>
    <dbReference type="NCBI Taxonomy" id="993414"/>
    <lineage>
        <taxon>Bacteria</taxon>
        <taxon>Bacillati</taxon>
        <taxon>Actinomycetota</taxon>
        <taxon>Actinomycetes</taxon>
        <taxon>Propionibacteriales</taxon>
        <taxon>Propionibacteriaceae</taxon>
        <taxon>Naumannella</taxon>
    </lineage>
</organism>
<evidence type="ECO:0000256" key="1">
    <source>
        <dbReference type="ARBA" id="ARBA00005417"/>
    </source>
</evidence>
<dbReference type="EMBL" id="SOAW01000001">
    <property type="protein sequence ID" value="TDT34495.1"/>
    <property type="molecule type" value="Genomic_DNA"/>
</dbReference>
<dbReference type="PANTHER" id="PTHR43553">
    <property type="entry name" value="HEAVY METAL TRANSPORTER"/>
    <property type="match status" value="1"/>
</dbReference>
<dbReference type="GO" id="GO:0042626">
    <property type="term" value="F:ATPase-coupled transmembrane transporter activity"/>
    <property type="evidence" value="ECO:0007669"/>
    <property type="project" value="TreeGrafter"/>
</dbReference>
<keyword evidence="7" id="KW-1185">Reference proteome</keyword>
<dbReference type="InterPro" id="IPR003593">
    <property type="entry name" value="AAA+_ATPase"/>
</dbReference>
<dbReference type="SMART" id="SM00382">
    <property type="entry name" value="AAA"/>
    <property type="match status" value="2"/>
</dbReference>
<accession>A0A4R7JAS3</accession>